<proteinExistence type="predicted"/>
<sequence length="118" mass="12608">MTAITPIPLHPARRPDAASSGTDGPAGIGMDITALVSPVREIAQNGGAWLEPHDPGGSAAFWAQLLGQILPQENLLQPAVIQELHASYARHSTPYGSESHVFFSPNALDNDRRIDLYS</sequence>
<gene>
    <name evidence="2" type="ORF">AUP42_09375</name>
</gene>
<evidence type="ECO:0000313" key="2">
    <source>
        <dbReference type="EMBL" id="KZB69095.1"/>
    </source>
</evidence>
<comment type="caution">
    <text evidence="2">The sequence shown here is derived from an EMBL/GenBank/DDBJ whole genome shotgun (WGS) entry which is preliminary data.</text>
</comment>
<protein>
    <submittedName>
        <fullName evidence="2">Uncharacterized protein</fullName>
    </submittedName>
</protein>
<evidence type="ECO:0000313" key="3">
    <source>
        <dbReference type="Proteomes" id="UP000076335"/>
    </source>
</evidence>
<accession>A0A154LBB9</accession>
<dbReference type="EMBL" id="LPVY01000002">
    <property type="protein sequence ID" value="KZB69095.1"/>
    <property type="molecule type" value="Genomic_DNA"/>
</dbReference>
<evidence type="ECO:0000256" key="1">
    <source>
        <dbReference type="SAM" id="MobiDB-lite"/>
    </source>
</evidence>
<feature type="region of interest" description="Disordered" evidence="1">
    <location>
        <begin position="1"/>
        <end position="27"/>
    </location>
</feature>
<organism evidence="2 3">
    <name type="scientific">Thalassospira lucentensis</name>
    <dbReference type="NCBI Taxonomy" id="168935"/>
    <lineage>
        <taxon>Bacteria</taxon>
        <taxon>Pseudomonadati</taxon>
        <taxon>Pseudomonadota</taxon>
        <taxon>Alphaproteobacteria</taxon>
        <taxon>Rhodospirillales</taxon>
        <taxon>Thalassospiraceae</taxon>
        <taxon>Thalassospira</taxon>
    </lineage>
</organism>
<dbReference type="AlphaFoldDB" id="A0A154LBB9"/>
<name>A0A154LBB9_9PROT</name>
<dbReference type="Proteomes" id="UP000076335">
    <property type="component" value="Unassembled WGS sequence"/>
</dbReference>
<reference evidence="2 3" key="1">
    <citation type="submission" date="2015-12" db="EMBL/GenBank/DDBJ databases">
        <title>Genome sequence of Thalassospira lucentensis MCCC 1A02072.</title>
        <authorList>
            <person name="Lu L."/>
            <person name="Lai Q."/>
            <person name="Shao Z."/>
            <person name="Qian P."/>
        </authorList>
    </citation>
    <scope>NUCLEOTIDE SEQUENCE [LARGE SCALE GENOMIC DNA]</scope>
    <source>
        <strain evidence="2 3">MCCC 1A02072</strain>
    </source>
</reference>